<dbReference type="PANTHER" id="PTHR43872:SF1">
    <property type="entry name" value="MONOOXYGENASE, PUTATIVE (AFU_ORTHOLOGUE AFUA_8G02570)-RELATED"/>
    <property type="match status" value="1"/>
</dbReference>
<comment type="cofactor">
    <cofactor evidence="1">
        <name>FAD</name>
        <dbReference type="ChEBI" id="CHEBI:57692"/>
    </cofactor>
</comment>
<dbReference type="InterPro" id="IPR036188">
    <property type="entry name" value="FAD/NAD-bd_sf"/>
</dbReference>
<dbReference type="AlphaFoldDB" id="A0A850NZH0"/>
<feature type="non-terminal residue" evidence="4">
    <location>
        <position position="1"/>
    </location>
</feature>
<reference evidence="4 5" key="1">
    <citation type="submission" date="2020-06" db="EMBL/GenBank/DDBJ databases">
        <title>Description of novel acetic acid bacteria.</title>
        <authorList>
            <person name="Sombolestani A."/>
        </authorList>
    </citation>
    <scope>NUCLEOTIDE SEQUENCE [LARGE SCALE GENOMIC DNA]</scope>
    <source>
        <strain evidence="4 5">LMG 26838</strain>
    </source>
</reference>
<sequence length="244" mass="27478">EQIALFQLARRRPALVRRKVREAIVARLGPDYPVDVHFAPRYDPWDQRFCLVPDNDLFDAIRDGHVTVETGRIERFDATGIVMESGAHVEADIIVTATGLSLRPMGGIALDVDGAAVDAARAMVYKGAMLSDVPNHVFVVGYTNASWTLKADLVSHFTARLLNFMRRRGYATAVAVRDPSVGERALLELDAGYVERARHLLPSQGERAPWRLFQNVLRDTPMFRLRPLKDGVLRFSRNGRESWR</sequence>
<dbReference type="SUPFAM" id="SSF51905">
    <property type="entry name" value="FAD/NAD(P)-binding domain"/>
    <property type="match status" value="1"/>
</dbReference>
<keyword evidence="3" id="KW-0560">Oxidoreductase</keyword>
<dbReference type="InterPro" id="IPR051820">
    <property type="entry name" value="FAD-binding_MO"/>
</dbReference>
<dbReference type="PANTHER" id="PTHR43872">
    <property type="entry name" value="MONOOXYGENASE, PUTATIVE (AFU_ORTHOLOGUE AFUA_8G02570)-RELATED"/>
    <property type="match status" value="1"/>
</dbReference>
<protein>
    <submittedName>
        <fullName evidence="4">NAD(P)/FAD-dependent oxidoreductase</fullName>
    </submittedName>
</protein>
<accession>A0A850NZH0</accession>
<comment type="caution">
    <text evidence="4">The sequence shown here is derived from an EMBL/GenBank/DDBJ whole genome shotgun (WGS) entry which is preliminary data.</text>
</comment>
<evidence type="ECO:0000313" key="5">
    <source>
        <dbReference type="Proteomes" id="UP000565205"/>
    </source>
</evidence>
<organism evidence="4 5">
    <name type="scientific">Endobacter medicaginis</name>
    <dbReference type="NCBI Taxonomy" id="1181271"/>
    <lineage>
        <taxon>Bacteria</taxon>
        <taxon>Pseudomonadati</taxon>
        <taxon>Pseudomonadota</taxon>
        <taxon>Alphaproteobacteria</taxon>
        <taxon>Acetobacterales</taxon>
        <taxon>Acetobacteraceae</taxon>
        <taxon>Endobacter</taxon>
    </lineage>
</organism>
<comment type="similarity">
    <text evidence="2">Belongs to the FAD-binding monooxygenase family.</text>
</comment>
<evidence type="ECO:0000256" key="2">
    <source>
        <dbReference type="ARBA" id="ARBA00010139"/>
    </source>
</evidence>
<evidence type="ECO:0000256" key="1">
    <source>
        <dbReference type="ARBA" id="ARBA00001974"/>
    </source>
</evidence>
<dbReference type="Gene3D" id="3.50.50.60">
    <property type="entry name" value="FAD/NAD(P)-binding domain"/>
    <property type="match status" value="1"/>
</dbReference>
<proteinExistence type="inferred from homology"/>
<dbReference type="GO" id="GO:0004497">
    <property type="term" value="F:monooxygenase activity"/>
    <property type="evidence" value="ECO:0007669"/>
    <property type="project" value="UniProtKB-KW"/>
</dbReference>
<evidence type="ECO:0000256" key="3">
    <source>
        <dbReference type="ARBA" id="ARBA00023033"/>
    </source>
</evidence>
<name>A0A850NZH0_9PROT</name>
<gene>
    <name evidence="4" type="ORF">HUK83_17430</name>
</gene>
<evidence type="ECO:0000313" key="4">
    <source>
        <dbReference type="EMBL" id="NVN32108.1"/>
    </source>
</evidence>
<dbReference type="Proteomes" id="UP000565205">
    <property type="component" value="Unassembled WGS sequence"/>
</dbReference>
<dbReference type="EMBL" id="JABXXQ010000646">
    <property type="protein sequence ID" value="NVN32108.1"/>
    <property type="molecule type" value="Genomic_DNA"/>
</dbReference>
<keyword evidence="3" id="KW-0503">Monooxygenase</keyword>